<dbReference type="EMBL" id="JEXD01000001">
    <property type="protein sequence ID" value="EXC09925.1"/>
    <property type="molecule type" value="Genomic_DNA"/>
</dbReference>
<dbReference type="AlphaFoldDB" id="A0A009Q517"/>
<reference evidence="1 2" key="1">
    <citation type="submission" date="2014-02" db="EMBL/GenBank/DDBJ databases">
        <title>Comparative genomics and transcriptomics to identify genetic mechanisms underlying the emergence of carbapenem resistant Acinetobacter baumannii (CRAb).</title>
        <authorList>
            <person name="Harris A.D."/>
            <person name="Johnson K.J."/>
            <person name="George J."/>
            <person name="Shefchek K."/>
            <person name="Daugherty S.C."/>
            <person name="Parankush S."/>
            <person name="Sadzewicz L."/>
            <person name="Tallon L."/>
            <person name="Sengamalay N."/>
            <person name="Hazen T.H."/>
            <person name="Rasko D.A."/>
        </authorList>
    </citation>
    <scope>NUCLEOTIDE SEQUENCE [LARGE SCALE GENOMIC DNA]</scope>
    <source>
        <strain evidence="1 2">625974</strain>
    </source>
</reference>
<organism evidence="1 2">
    <name type="scientific">Acinetobacter baumannii 625974</name>
    <dbReference type="NCBI Taxonomy" id="1310607"/>
    <lineage>
        <taxon>Bacteria</taxon>
        <taxon>Pseudomonadati</taxon>
        <taxon>Pseudomonadota</taxon>
        <taxon>Gammaproteobacteria</taxon>
        <taxon>Moraxellales</taxon>
        <taxon>Moraxellaceae</taxon>
        <taxon>Acinetobacter</taxon>
        <taxon>Acinetobacter calcoaceticus/baumannii complex</taxon>
    </lineage>
</organism>
<sequence>MFEVKTAVQFDDDDVWIGSVLISKCGGNDEWTAYLDNDVEKEFETLEQAVTYCLEQAND</sequence>
<evidence type="ECO:0000313" key="2">
    <source>
        <dbReference type="Proteomes" id="UP000021108"/>
    </source>
</evidence>
<gene>
    <name evidence="1" type="ORF">J506_0162</name>
</gene>
<evidence type="ECO:0000313" key="1">
    <source>
        <dbReference type="EMBL" id="EXC09925.1"/>
    </source>
</evidence>
<dbReference type="PATRIC" id="fig|1310607.3.peg.163"/>
<proteinExistence type="predicted"/>
<dbReference type="RefSeq" id="WP_000464381.1">
    <property type="nucleotide sequence ID" value="NZ_JEXD01000001.1"/>
</dbReference>
<protein>
    <submittedName>
        <fullName evidence="1">Uncharacterized protein</fullName>
    </submittedName>
</protein>
<name>A0A009Q517_ACIBA</name>
<accession>A0A009Q517</accession>
<comment type="caution">
    <text evidence="1">The sequence shown here is derived from an EMBL/GenBank/DDBJ whole genome shotgun (WGS) entry which is preliminary data.</text>
</comment>
<dbReference type="Proteomes" id="UP000021108">
    <property type="component" value="Unassembled WGS sequence"/>
</dbReference>